<sequence>MLYKSSLLLISAQTPSFLSTFYATCINQALHITIAKGGTLDILVMSPLKNVYVLEKVIGELYDISRREAEATNRTEVNVRVLIDRNESRERRNNNWDVIAVGQYEYLLVQDFREGQAANSSSCHLPSVILKMAEDPQVYLLNGAIEEEEEHDVDEQISKSMAQLRLESASMGQHTIMAIGGTFDHLHDGHKILISVGGYLSNERLVIGVTGPELLKNKKYAEYLQDFDERVKKVRDFAHFLFPDLVLQIEIINDVYGPTATDPNIEGLVVSKETKEGAKAINEYRIQHNMNELVVYEIMIIGCVSGSAQDNWSDKLSSTQLRKKELELLGKSQKS</sequence>
<gene>
    <name evidence="2" type="ORF">NADFUDRAFT_48790</name>
</gene>
<dbReference type="AlphaFoldDB" id="A0A1E3PRU6"/>
<dbReference type="EMBL" id="KV454406">
    <property type="protein sequence ID" value="ODQ68139.1"/>
    <property type="molecule type" value="Genomic_DNA"/>
</dbReference>
<feature type="domain" description="Cytidyltransferase-like" evidence="1">
    <location>
        <begin position="179"/>
        <end position="323"/>
    </location>
</feature>
<organism evidence="2 3">
    <name type="scientific">Nadsonia fulvescens var. elongata DSM 6958</name>
    <dbReference type="NCBI Taxonomy" id="857566"/>
    <lineage>
        <taxon>Eukaryota</taxon>
        <taxon>Fungi</taxon>
        <taxon>Dikarya</taxon>
        <taxon>Ascomycota</taxon>
        <taxon>Saccharomycotina</taxon>
        <taxon>Dipodascomycetes</taxon>
        <taxon>Dipodascales</taxon>
        <taxon>Dipodascales incertae sedis</taxon>
        <taxon>Nadsonia</taxon>
    </lineage>
</organism>
<evidence type="ECO:0000313" key="2">
    <source>
        <dbReference type="EMBL" id="ODQ68139.1"/>
    </source>
</evidence>
<dbReference type="NCBIfam" id="NF001985">
    <property type="entry name" value="PRK00777.1"/>
    <property type="match status" value="1"/>
</dbReference>
<reference evidence="2 3" key="1">
    <citation type="journal article" date="2016" name="Proc. Natl. Acad. Sci. U.S.A.">
        <title>Comparative genomics of biotechnologically important yeasts.</title>
        <authorList>
            <person name="Riley R."/>
            <person name="Haridas S."/>
            <person name="Wolfe K.H."/>
            <person name="Lopes M.R."/>
            <person name="Hittinger C.T."/>
            <person name="Goeker M."/>
            <person name="Salamov A.A."/>
            <person name="Wisecaver J.H."/>
            <person name="Long T.M."/>
            <person name="Calvey C.H."/>
            <person name="Aerts A.L."/>
            <person name="Barry K.W."/>
            <person name="Choi C."/>
            <person name="Clum A."/>
            <person name="Coughlan A.Y."/>
            <person name="Deshpande S."/>
            <person name="Douglass A.P."/>
            <person name="Hanson S.J."/>
            <person name="Klenk H.-P."/>
            <person name="LaButti K.M."/>
            <person name="Lapidus A."/>
            <person name="Lindquist E.A."/>
            <person name="Lipzen A.M."/>
            <person name="Meier-Kolthoff J.P."/>
            <person name="Ohm R.A."/>
            <person name="Otillar R.P."/>
            <person name="Pangilinan J.L."/>
            <person name="Peng Y."/>
            <person name="Rokas A."/>
            <person name="Rosa C.A."/>
            <person name="Scheuner C."/>
            <person name="Sibirny A.A."/>
            <person name="Slot J.C."/>
            <person name="Stielow J.B."/>
            <person name="Sun H."/>
            <person name="Kurtzman C.P."/>
            <person name="Blackwell M."/>
            <person name="Grigoriev I.V."/>
            <person name="Jeffries T.W."/>
        </authorList>
    </citation>
    <scope>NUCLEOTIDE SEQUENCE [LARGE SCALE GENOMIC DNA]</scope>
    <source>
        <strain evidence="2 3">DSM 6958</strain>
    </source>
</reference>
<accession>A0A1E3PRU6</accession>
<dbReference type="Gene3D" id="3.40.50.620">
    <property type="entry name" value="HUPs"/>
    <property type="match status" value="1"/>
</dbReference>
<keyword evidence="3" id="KW-1185">Reference proteome</keyword>
<evidence type="ECO:0000259" key="1">
    <source>
        <dbReference type="Pfam" id="PF01467"/>
    </source>
</evidence>
<dbReference type="PANTHER" id="PTHR10695">
    <property type="entry name" value="DEPHOSPHO-COA KINASE-RELATED"/>
    <property type="match status" value="1"/>
</dbReference>
<proteinExistence type="predicted"/>
<dbReference type="SUPFAM" id="SSF52374">
    <property type="entry name" value="Nucleotidylyl transferase"/>
    <property type="match status" value="1"/>
</dbReference>
<dbReference type="GO" id="GO:0004140">
    <property type="term" value="F:dephospho-CoA kinase activity"/>
    <property type="evidence" value="ECO:0007669"/>
    <property type="project" value="TreeGrafter"/>
</dbReference>
<dbReference type="STRING" id="857566.A0A1E3PRU6"/>
<dbReference type="Pfam" id="PF01467">
    <property type="entry name" value="CTP_transf_like"/>
    <property type="match status" value="1"/>
</dbReference>
<dbReference type="InterPro" id="IPR004821">
    <property type="entry name" value="Cyt_trans-like"/>
</dbReference>
<evidence type="ECO:0000313" key="3">
    <source>
        <dbReference type="Proteomes" id="UP000095009"/>
    </source>
</evidence>
<name>A0A1E3PRU6_9ASCO</name>
<dbReference type="OrthoDB" id="330671at2759"/>
<dbReference type="GO" id="GO:0015937">
    <property type="term" value="P:coenzyme A biosynthetic process"/>
    <property type="evidence" value="ECO:0007669"/>
    <property type="project" value="TreeGrafter"/>
</dbReference>
<dbReference type="PANTHER" id="PTHR10695:SF46">
    <property type="entry name" value="BIFUNCTIONAL COENZYME A SYNTHASE-RELATED"/>
    <property type="match status" value="1"/>
</dbReference>
<dbReference type="InterPro" id="IPR014729">
    <property type="entry name" value="Rossmann-like_a/b/a_fold"/>
</dbReference>
<protein>
    <recommendedName>
        <fullName evidence="1">Cytidyltransferase-like domain-containing protein</fullName>
    </recommendedName>
</protein>
<dbReference type="Proteomes" id="UP000095009">
    <property type="component" value="Unassembled WGS sequence"/>
</dbReference>